<evidence type="ECO:0000313" key="2">
    <source>
        <dbReference type="Proteomes" id="UP000013909"/>
    </source>
</evidence>
<dbReference type="Proteomes" id="UP000013909">
    <property type="component" value="Unassembled WGS sequence"/>
</dbReference>
<dbReference type="EMBL" id="AQHR01000021">
    <property type="protein sequence ID" value="EON79004.1"/>
    <property type="molecule type" value="Genomic_DNA"/>
</dbReference>
<organism evidence="1 2">
    <name type="scientific">Lunatimonas lonarensis</name>
    <dbReference type="NCBI Taxonomy" id="1232681"/>
    <lineage>
        <taxon>Bacteria</taxon>
        <taxon>Pseudomonadati</taxon>
        <taxon>Bacteroidota</taxon>
        <taxon>Cytophagia</taxon>
        <taxon>Cytophagales</taxon>
        <taxon>Cyclobacteriaceae</taxon>
    </lineage>
</organism>
<comment type="caution">
    <text evidence="1">The sequence shown here is derived from an EMBL/GenBank/DDBJ whole genome shotgun (WGS) entry which is preliminary data.</text>
</comment>
<protein>
    <submittedName>
        <fullName evidence="1">Uncharacterized protein</fullName>
    </submittedName>
</protein>
<name>R7ZY89_9BACT</name>
<accession>R7ZY89</accession>
<gene>
    <name evidence="1" type="ORF">ADIS_0597</name>
</gene>
<evidence type="ECO:0000313" key="1">
    <source>
        <dbReference type="EMBL" id="EON79004.1"/>
    </source>
</evidence>
<proteinExistence type="predicted"/>
<keyword evidence="2" id="KW-1185">Reference proteome</keyword>
<reference evidence="1 2" key="1">
    <citation type="submission" date="2013-02" db="EMBL/GenBank/DDBJ databases">
        <title>A novel strain isolated from Lonar lake, Maharashtra, India.</title>
        <authorList>
            <person name="Singh A."/>
        </authorList>
    </citation>
    <scope>NUCLEOTIDE SEQUENCE [LARGE SCALE GENOMIC DNA]</scope>
    <source>
        <strain evidence="1 2">AK24</strain>
    </source>
</reference>
<sequence length="50" mass="5838">MLFRFETASGSTQVTEELKIESVLPITNFMASFFKKQHRQLFENIEKALT</sequence>
<dbReference type="AlphaFoldDB" id="R7ZY89"/>